<feature type="transmembrane region" description="Helical" evidence="2">
    <location>
        <begin position="155"/>
        <end position="173"/>
    </location>
</feature>
<sequence length="464" mass="48371">MYAAAGGASLAGRKARQHGRQPAPQSPHPHSPPHPAPTGVRAFSCQHWESRLSAPPPRPLSALVSEPHSPCDLVECTAGRTAWQEAAALSVGGGGAGAGGAARRCSVLGDHPGARRDPRKWHRNNRVRDASYGSSSESDGEAEGAAGEPWGVARLLYAGLGILALGLVVYFVGTGDKVYNGFKTPALRLVGPSLIITGLACCLLRIMFCIFAKPCCRRRTNYKESRRLSGCGEGEEMPLARGGGGPRVGPAQCSPARRLESSSCDVSSLSSGEEDERLRRYRTTPAPNHLHIPSMPAQQALQSAQQNTEGVQAQARPQALRQSSSQPSAPRQNASTSAVRQSSSQPTAIQPSASQTSTVLPNASQTSTVLPNASQTNAVLPNASQTSAVLPNASQTSAVLPSASQTSALQTVLPSGSQQSALQPNGSQQSAFHQPGSRRPPPRNVSFAGGPDGELVLSPAQLRS</sequence>
<protein>
    <submittedName>
        <fullName evidence="3">Uncharacterized protein</fullName>
    </submittedName>
</protein>
<evidence type="ECO:0000313" key="4">
    <source>
        <dbReference type="Proteomes" id="UP001153292"/>
    </source>
</evidence>
<feature type="compositionally biased region" description="Polar residues" evidence="1">
    <location>
        <begin position="336"/>
        <end position="368"/>
    </location>
</feature>
<name>A0ABN8L4J8_CHISP</name>
<keyword evidence="2" id="KW-1133">Transmembrane helix</keyword>
<feature type="compositionally biased region" description="Pro residues" evidence="1">
    <location>
        <begin position="24"/>
        <end position="36"/>
    </location>
</feature>
<feature type="compositionally biased region" description="Low complexity" evidence="1">
    <location>
        <begin position="130"/>
        <end position="144"/>
    </location>
</feature>
<feature type="region of interest" description="Disordered" evidence="1">
    <location>
        <begin position="107"/>
        <end position="144"/>
    </location>
</feature>
<proteinExistence type="predicted"/>
<dbReference type="Proteomes" id="UP001153292">
    <property type="component" value="Chromosome 10"/>
</dbReference>
<feature type="region of interest" description="Disordered" evidence="1">
    <location>
        <begin position="227"/>
        <end position="255"/>
    </location>
</feature>
<keyword evidence="2" id="KW-0812">Transmembrane</keyword>
<gene>
    <name evidence="3" type="ORF">CHILSU_LOCUS873</name>
</gene>
<reference evidence="3" key="1">
    <citation type="submission" date="2021-12" db="EMBL/GenBank/DDBJ databases">
        <authorList>
            <person name="King R."/>
        </authorList>
    </citation>
    <scope>NUCLEOTIDE SEQUENCE</scope>
</reference>
<evidence type="ECO:0000313" key="3">
    <source>
        <dbReference type="EMBL" id="CAH2980149.1"/>
    </source>
</evidence>
<feature type="transmembrane region" description="Helical" evidence="2">
    <location>
        <begin position="193"/>
        <end position="212"/>
    </location>
</feature>
<feature type="region of interest" description="Disordered" evidence="1">
    <location>
        <begin position="1"/>
        <end position="41"/>
    </location>
</feature>
<feature type="compositionally biased region" description="Polar residues" evidence="1">
    <location>
        <begin position="392"/>
        <end position="432"/>
    </location>
</feature>
<feature type="compositionally biased region" description="Polar residues" evidence="1">
    <location>
        <begin position="298"/>
        <end position="311"/>
    </location>
</feature>
<feature type="compositionally biased region" description="Low complexity" evidence="1">
    <location>
        <begin position="312"/>
        <end position="335"/>
    </location>
</feature>
<feature type="region of interest" description="Disordered" evidence="1">
    <location>
        <begin position="298"/>
        <end position="368"/>
    </location>
</feature>
<feature type="region of interest" description="Disordered" evidence="1">
    <location>
        <begin position="392"/>
        <end position="464"/>
    </location>
</feature>
<accession>A0ABN8L4J8</accession>
<organism evidence="3 4">
    <name type="scientific">Chilo suppressalis</name>
    <name type="common">Asiatic rice borer moth</name>
    <dbReference type="NCBI Taxonomy" id="168631"/>
    <lineage>
        <taxon>Eukaryota</taxon>
        <taxon>Metazoa</taxon>
        <taxon>Ecdysozoa</taxon>
        <taxon>Arthropoda</taxon>
        <taxon>Hexapoda</taxon>
        <taxon>Insecta</taxon>
        <taxon>Pterygota</taxon>
        <taxon>Neoptera</taxon>
        <taxon>Endopterygota</taxon>
        <taxon>Lepidoptera</taxon>
        <taxon>Glossata</taxon>
        <taxon>Ditrysia</taxon>
        <taxon>Pyraloidea</taxon>
        <taxon>Crambidae</taxon>
        <taxon>Crambinae</taxon>
        <taxon>Chilo</taxon>
    </lineage>
</organism>
<evidence type="ECO:0000256" key="2">
    <source>
        <dbReference type="SAM" id="Phobius"/>
    </source>
</evidence>
<evidence type="ECO:0000256" key="1">
    <source>
        <dbReference type="SAM" id="MobiDB-lite"/>
    </source>
</evidence>
<dbReference type="EMBL" id="OU963903">
    <property type="protein sequence ID" value="CAH2980149.1"/>
    <property type="molecule type" value="Genomic_DNA"/>
</dbReference>
<keyword evidence="4" id="KW-1185">Reference proteome</keyword>
<keyword evidence="2" id="KW-0472">Membrane</keyword>